<evidence type="ECO:0000313" key="2">
    <source>
        <dbReference type="Proteomes" id="UP000292282"/>
    </source>
</evidence>
<dbReference type="EMBL" id="PITK01002233">
    <property type="protein sequence ID" value="TBU08662.1"/>
    <property type="molecule type" value="Genomic_DNA"/>
</dbReference>
<evidence type="ECO:0000313" key="1">
    <source>
        <dbReference type="EMBL" id="TBU08662.1"/>
    </source>
</evidence>
<reference evidence="1 2" key="1">
    <citation type="submission" date="2017-12" db="EMBL/GenBank/DDBJ databases">
        <authorList>
            <person name="Pombert J.-F."/>
            <person name="Haag K.L."/>
            <person name="Ebert D."/>
        </authorList>
    </citation>
    <scope>NUCLEOTIDE SEQUENCE [LARGE SCALE GENOMIC DNA]</scope>
    <source>
        <strain evidence="1">IL-G-3</strain>
    </source>
</reference>
<dbReference type="Proteomes" id="UP000292282">
    <property type="component" value="Unassembled WGS sequence"/>
</dbReference>
<organism evidence="1 2">
    <name type="scientific">Hamiltosporidium tvaerminnensis</name>
    <dbReference type="NCBI Taxonomy" id="1176355"/>
    <lineage>
        <taxon>Eukaryota</taxon>
        <taxon>Fungi</taxon>
        <taxon>Fungi incertae sedis</taxon>
        <taxon>Microsporidia</taxon>
        <taxon>Dubosqiidae</taxon>
        <taxon>Hamiltosporidium</taxon>
    </lineage>
</organism>
<feature type="non-terminal residue" evidence="1">
    <location>
        <position position="1"/>
    </location>
</feature>
<sequence length="65" mass="7466">GNIINSFRKSNDVSKLGFARNRFSGSTMRCIIIHVLGVLATFKASRINSWISIHFRIYLAYFNNK</sequence>
<proteinExistence type="predicted"/>
<comment type="caution">
    <text evidence="1">The sequence shown here is derived from an EMBL/GenBank/DDBJ whole genome shotgun (WGS) entry which is preliminary data.</text>
</comment>
<keyword evidence="2" id="KW-1185">Reference proteome</keyword>
<accession>A0A4V2JWN4</accession>
<gene>
    <name evidence="1" type="ORF">CWI38_2233p0010</name>
</gene>
<name>A0A4V2JWN4_9MICR</name>
<dbReference type="VEuPathDB" id="MicrosporidiaDB:CWI38_2233p0010"/>
<dbReference type="AlphaFoldDB" id="A0A4V2JWN4"/>
<protein>
    <submittedName>
        <fullName evidence="1">Uncharacterized protein</fullName>
    </submittedName>
</protein>